<dbReference type="GO" id="GO:0006270">
    <property type="term" value="P:DNA replication initiation"/>
    <property type="evidence" value="ECO:0007669"/>
    <property type="project" value="TreeGrafter"/>
</dbReference>
<evidence type="ECO:0000256" key="8">
    <source>
        <dbReference type="ARBA" id="ARBA00022840"/>
    </source>
</evidence>
<protein>
    <recommendedName>
        <fullName evidence="12">Replication restart protein PriA</fullName>
    </recommendedName>
    <alternativeName>
        <fullName evidence="12">ATP-dependent DNA helicase PriA</fullName>
        <ecNumber evidence="12">5.6.2.4</ecNumber>
    </alternativeName>
    <alternativeName>
        <fullName evidence="12">DNA 3'-5' helicase PriA</fullName>
    </alternativeName>
</protein>
<dbReference type="Gene3D" id="3.40.1440.60">
    <property type="entry name" value="PriA, 3(prime) DNA-binding domain"/>
    <property type="match status" value="1"/>
</dbReference>
<feature type="binding site" evidence="12">
    <location>
        <position position="486"/>
    </location>
    <ligand>
        <name>Zn(2+)</name>
        <dbReference type="ChEBI" id="CHEBI:29105"/>
        <label>2</label>
    </ligand>
</feature>
<dbReference type="FunFam" id="3.40.50.300:FF:000489">
    <property type="entry name" value="Primosome assembly protein PriA"/>
    <property type="match status" value="1"/>
</dbReference>
<dbReference type="AlphaFoldDB" id="A0AAF0H9H4"/>
<dbReference type="CDD" id="cd17929">
    <property type="entry name" value="DEXHc_priA"/>
    <property type="match status" value="1"/>
</dbReference>
<keyword evidence="6 12" id="KW-0347">Helicase</keyword>
<dbReference type="InterPro" id="IPR042115">
    <property type="entry name" value="PriA_3primeBD_sf"/>
</dbReference>
<comment type="subunit">
    <text evidence="12">Component of the replication restart primosome.</text>
</comment>
<evidence type="ECO:0000313" key="16">
    <source>
        <dbReference type="Proteomes" id="UP000298664"/>
    </source>
</evidence>
<evidence type="ECO:0000256" key="10">
    <source>
        <dbReference type="ARBA" id="ARBA00023235"/>
    </source>
</evidence>
<keyword evidence="7 12" id="KW-0862">Zinc</keyword>
<feature type="binding site" evidence="12">
    <location>
        <position position="483"/>
    </location>
    <ligand>
        <name>Zn(2+)</name>
        <dbReference type="ChEBI" id="CHEBI:29105"/>
        <label>2</label>
    </ligand>
</feature>
<proteinExistence type="inferred from homology"/>
<dbReference type="SMART" id="SM00490">
    <property type="entry name" value="HELICc"/>
    <property type="match status" value="1"/>
</dbReference>
<dbReference type="InterPro" id="IPR005259">
    <property type="entry name" value="PriA"/>
</dbReference>
<evidence type="ECO:0000256" key="5">
    <source>
        <dbReference type="ARBA" id="ARBA00022801"/>
    </source>
</evidence>
<dbReference type="GO" id="GO:0016787">
    <property type="term" value="F:hydrolase activity"/>
    <property type="evidence" value="ECO:0007669"/>
    <property type="project" value="UniProtKB-KW"/>
</dbReference>
<dbReference type="PROSITE" id="PS51192">
    <property type="entry name" value="HELICASE_ATP_BIND_1"/>
    <property type="match status" value="1"/>
</dbReference>
<dbReference type="Pfam" id="PF00270">
    <property type="entry name" value="DEAD"/>
    <property type="match status" value="1"/>
</dbReference>
<gene>
    <name evidence="12" type="primary">priA</name>
    <name evidence="15" type="ORF">CFBP5477_002255</name>
</gene>
<accession>A0AAF0H9H4</accession>
<evidence type="ECO:0000256" key="1">
    <source>
        <dbReference type="ARBA" id="ARBA00022515"/>
    </source>
</evidence>
<evidence type="ECO:0000256" key="3">
    <source>
        <dbReference type="ARBA" id="ARBA00022723"/>
    </source>
</evidence>
<dbReference type="InterPro" id="IPR041222">
    <property type="entry name" value="PriA_3primeBD"/>
</dbReference>
<dbReference type="GO" id="GO:0006269">
    <property type="term" value="P:DNA replication, synthesis of primer"/>
    <property type="evidence" value="ECO:0007669"/>
    <property type="project" value="UniProtKB-KW"/>
</dbReference>
<dbReference type="EMBL" id="CP124733">
    <property type="protein sequence ID" value="WHA41482.1"/>
    <property type="molecule type" value="Genomic_DNA"/>
</dbReference>
<keyword evidence="4 12" id="KW-0547">Nucleotide-binding</keyword>
<feature type="binding site" evidence="12">
    <location>
        <position position="465"/>
    </location>
    <ligand>
        <name>Zn(2+)</name>
        <dbReference type="ChEBI" id="CHEBI:29105"/>
        <label>2</label>
    </ligand>
</feature>
<comment type="cofactor">
    <cofactor evidence="12">
        <name>Zn(2+)</name>
        <dbReference type="ChEBI" id="CHEBI:29105"/>
    </cofactor>
    <text evidence="12">Binds 2 zinc ions per subunit.</text>
</comment>
<reference evidence="15" key="1">
    <citation type="submission" date="2023-05" db="EMBL/GenBank/DDBJ databases">
        <title>Complete genome sequence of Agrobacterium larrymoorei CFBP5477.</title>
        <authorList>
            <person name="Yen H.-C."/>
            <person name="Chou L."/>
            <person name="Lin Y.-C."/>
            <person name="Lai E.-M."/>
            <person name="Kuo C.-H."/>
        </authorList>
    </citation>
    <scope>NUCLEOTIDE SEQUENCE</scope>
    <source>
        <strain evidence="15">CFBP5477</strain>
    </source>
</reference>
<evidence type="ECO:0000256" key="13">
    <source>
        <dbReference type="SAM" id="MobiDB-lite"/>
    </source>
</evidence>
<evidence type="ECO:0000256" key="11">
    <source>
        <dbReference type="ARBA" id="ARBA00048988"/>
    </source>
</evidence>
<dbReference type="HAMAP" id="MF_00983">
    <property type="entry name" value="PriA"/>
    <property type="match status" value="1"/>
</dbReference>
<evidence type="ECO:0000256" key="12">
    <source>
        <dbReference type="HAMAP-Rule" id="MF_00983"/>
    </source>
</evidence>
<evidence type="ECO:0000256" key="9">
    <source>
        <dbReference type="ARBA" id="ARBA00023125"/>
    </source>
</evidence>
<dbReference type="InterPro" id="IPR041236">
    <property type="entry name" value="PriA_C"/>
</dbReference>
<dbReference type="InterPro" id="IPR040498">
    <property type="entry name" value="PriA_CRR"/>
</dbReference>
<dbReference type="Proteomes" id="UP000298664">
    <property type="component" value="Chromosome Circular"/>
</dbReference>
<dbReference type="NCBIfam" id="NF004071">
    <property type="entry name" value="PRK05580.2-3"/>
    <property type="match status" value="1"/>
</dbReference>
<keyword evidence="3 12" id="KW-0479">Metal-binding</keyword>
<dbReference type="SMART" id="SM00487">
    <property type="entry name" value="DEXDc"/>
    <property type="match status" value="1"/>
</dbReference>
<dbReference type="Pfam" id="PF18319">
    <property type="entry name" value="Zn_ribbon_PriA"/>
    <property type="match status" value="1"/>
</dbReference>
<comment type="catalytic activity">
    <reaction evidence="12">
        <text>Couples ATP hydrolysis with the unwinding of duplex DNA by translocating in the 3'-5' direction.</text>
        <dbReference type="EC" id="5.6.2.4"/>
    </reaction>
</comment>
<dbReference type="GO" id="GO:0008270">
    <property type="term" value="F:zinc ion binding"/>
    <property type="evidence" value="ECO:0007669"/>
    <property type="project" value="UniProtKB-UniRule"/>
</dbReference>
<dbReference type="SUPFAM" id="SSF52540">
    <property type="entry name" value="P-loop containing nucleoside triphosphate hydrolases"/>
    <property type="match status" value="2"/>
</dbReference>
<name>A0AAF0H9H4_9HYPH</name>
<keyword evidence="10 12" id="KW-0413">Isomerase</keyword>
<dbReference type="InterPro" id="IPR027417">
    <property type="entry name" value="P-loop_NTPase"/>
</dbReference>
<dbReference type="GO" id="GO:0005524">
    <property type="term" value="F:ATP binding"/>
    <property type="evidence" value="ECO:0007669"/>
    <property type="project" value="UniProtKB-UniRule"/>
</dbReference>
<sequence>MAKDSTDLFGALFDQPTDRSKTGSAEPTDAVPVLVPMPAPGPYSYSVPEDMVVEPGSIVQVPLGPRQVIGVVWDKTDGASVDPKKLRPITKTFDCPPLRDEMRRFIDWVSAYTLSPPGLVARMALRAPAAFDPEPMIEGLRLTEARPERLTPARERVMELAAEGQGWTKSGLAHAAGVSTSVIEGLARQGIFETIFLPAPPVVAEPDPNYTESRLEGPQKQAASEILEDVKKGSFAVSLIDGVTGSGKTEVYFEAVAETLRQGKQVLILLPEIALTAAFLDRFHDRFGSRPAEWHSDLSPRMREKVWRQTVTGEVRVVAGARSALFLPFDNLGLIIVDEEHDPAYKQEDRVFYNARDMAVVRARIGDFPVVLVSATPSVESQVNGNSGRYNTIHLHTRFGDAAMPDLHLVDMRRHPPERGGFLSPVLLRGIGKTIEKGEQALLFLNRRGYAPLTLCRVCGHRFQCPQCSSWLVEHRFRNQLQCHQCGHNQPTPDHCPECGTFDHLAACGPGVERIAEEVEKHFPEARTIVLSSDLMGVKRLRLELEAIVKGEADIVIGTQLVAKGHNFPLMTLVGIVDADLGLANGDPRAAERTFQLLSQVTGRAGRTGLKSHGLLQTYQPQHPVMQAIVSGDAGAFYEREIIEREKALLPPFGRLASIIVSADSRAEAETHARALRASAPQAPGIMLLGPAEAPLALIRGRYRFRLLVHGKRNSDMQSFLRAMISNGPKERGSVHVQTDIDPQSFL</sequence>
<comment type="similarity">
    <text evidence="12">Belongs to the helicase family. PriA subfamily.</text>
</comment>
<dbReference type="EC" id="5.6.2.4" evidence="12"/>
<dbReference type="GO" id="GO:0043138">
    <property type="term" value="F:3'-5' DNA helicase activity"/>
    <property type="evidence" value="ECO:0007669"/>
    <property type="project" value="UniProtKB-EC"/>
</dbReference>
<comment type="function">
    <text evidence="12">Initiates the restart of stalled replication forks, which reloads the replicative helicase on sites other than the origin of replication. Recognizes and binds to abandoned replication forks and remodels them to uncover a helicase loading site. Promotes assembly of the primosome at these replication forks.</text>
</comment>
<dbReference type="GO" id="GO:1990077">
    <property type="term" value="C:primosome complex"/>
    <property type="evidence" value="ECO:0007669"/>
    <property type="project" value="UniProtKB-UniRule"/>
</dbReference>
<dbReference type="Gene3D" id="3.40.50.300">
    <property type="entry name" value="P-loop containing nucleotide triphosphate hydrolases"/>
    <property type="match status" value="2"/>
</dbReference>
<dbReference type="InterPro" id="IPR011545">
    <property type="entry name" value="DEAD/DEAH_box_helicase_dom"/>
</dbReference>
<dbReference type="InterPro" id="IPR014001">
    <property type="entry name" value="Helicase_ATP-bd"/>
</dbReference>
<evidence type="ECO:0000256" key="4">
    <source>
        <dbReference type="ARBA" id="ARBA00022741"/>
    </source>
</evidence>
<dbReference type="NCBIfam" id="NF004070">
    <property type="entry name" value="PRK05580.2-2"/>
    <property type="match status" value="1"/>
</dbReference>
<keyword evidence="9 12" id="KW-0238">DNA-binding</keyword>
<evidence type="ECO:0000256" key="2">
    <source>
        <dbReference type="ARBA" id="ARBA00022705"/>
    </source>
</evidence>
<comment type="catalytic activity">
    <reaction evidence="11 12">
        <text>ATP + H2O = ADP + phosphate + H(+)</text>
        <dbReference type="Rhea" id="RHEA:13065"/>
        <dbReference type="ChEBI" id="CHEBI:15377"/>
        <dbReference type="ChEBI" id="CHEBI:15378"/>
        <dbReference type="ChEBI" id="CHEBI:30616"/>
        <dbReference type="ChEBI" id="CHEBI:43474"/>
        <dbReference type="ChEBI" id="CHEBI:456216"/>
        <dbReference type="EC" id="5.6.2.4"/>
    </reaction>
</comment>
<feature type="binding site" evidence="12">
    <location>
        <position position="468"/>
    </location>
    <ligand>
        <name>Zn(2+)</name>
        <dbReference type="ChEBI" id="CHEBI:29105"/>
        <label>2</label>
    </ligand>
</feature>
<dbReference type="GO" id="GO:0006302">
    <property type="term" value="P:double-strand break repair"/>
    <property type="evidence" value="ECO:0007669"/>
    <property type="project" value="InterPro"/>
</dbReference>
<keyword evidence="8 12" id="KW-0067">ATP-binding</keyword>
<feature type="region of interest" description="Disordered" evidence="13">
    <location>
        <begin position="1"/>
        <end position="31"/>
    </location>
</feature>
<evidence type="ECO:0000256" key="7">
    <source>
        <dbReference type="ARBA" id="ARBA00022833"/>
    </source>
</evidence>
<dbReference type="GO" id="GO:0003677">
    <property type="term" value="F:DNA binding"/>
    <property type="evidence" value="ECO:0007669"/>
    <property type="project" value="UniProtKB-UniRule"/>
</dbReference>
<evidence type="ECO:0000313" key="15">
    <source>
        <dbReference type="EMBL" id="WHA41482.1"/>
    </source>
</evidence>
<dbReference type="PANTHER" id="PTHR30580">
    <property type="entry name" value="PRIMOSOMAL PROTEIN N"/>
    <property type="match status" value="1"/>
</dbReference>
<feature type="binding site" evidence="12">
    <location>
        <position position="456"/>
    </location>
    <ligand>
        <name>Zn(2+)</name>
        <dbReference type="ChEBI" id="CHEBI:29105"/>
        <label>1</label>
    </ligand>
</feature>
<feature type="binding site" evidence="12">
    <location>
        <position position="459"/>
    </location>
    <ligand>
        <name>Zn(2+)</name>
        <dbReference type="ChEBI" id="CHEBI:29105"/>
        <label>1</label>
    </ligand>
</feature>
<dbReference type="Pfam" id="PF17764">
    <property type="entry name" value="PriA_3primeBD"/>
    <property type="match status" value="1"/>
</dbReference>
<keyword evidence="2 12" id="KW-0235">DNA replication</keyword>
<organism evidence="15 16">
    <name type="scientific">Agrobacterium larrymoorei</name>
    <dbReference type="NCBI Taxonomy" id="160699"/>
    <lineage>
        <taxon>Bacteria</taxon>
        <taxon>Pseudomonadati</taxon>
        <taxon>Pseudomonadota</taxon>
        <taxon>Alphaproteobacteria</taxon>
        <taxon>Hyphomicrobiales</taxon>
        <taxon>Rhizobiaceae</taxon>
        <taxon>Rhizobium/Agrobacterium group</taxon>
        <taxon>Agrobacterium</taxon>
    </lineage>
</organism>
<dbReference type="GO" id="GO:0006310">
    <property type="term" value="P:DNA recombination"/>
    <property type="evidence" value="ECO:0007669"/>
    <property type="project" value="InterPro"/>
</dbReference>
<evidence type="ECO:0000259" key="14">
    <source>
        <dbReference type="PROSITE" id="PS51192"/>
    </source>
</evidence>
<keyword evidence="5 12" id="KW-0378">Hydrolase</keyword>
<feature type="binding site" evidence="12">
    <location>
        <position position="496"/>
    </location>
    <ligand>
        <name>Zn(2+)</name>
        <dbReference type="ChEBI" id="CHEBI:29105"/>
        <label>1</label>
    </ligand>
</feature>
<feature type="domain" description="Helicase ATP-binding" evidence="14">
    <location>
        <begin position="229"/>
        <end position="395"/>
    </location>
</feature>
<keyword evidence="1 12" id="KW-0639">Primosome</keyword>
<dbReference type="RefSeq" id="WP_137393325.1">
    <property type="nucleotide sequence ID" value="NZ_CP124733.1"/>
</dbReference>
<dbReference type="InterPro" id="IPR001650">
    <property type="entry name" value="Helicase_C-like"/>
</dbReference>
<feature type="binding site" evidence="12">
    <location>
        <position position="499"/>
    </location>
    <ligand>
        <name>Zn(2+)</name>
        <dbReference type="ChEBI" id="CHEBI:29105"/>
        <label>1</label>
    </ligand>
</feature>
<dbReference type="Pfam" id="PF18074">
    <property type="entry name" value="PriA_C"/>
    <property type="match status" value="1"/>
</dbReference>
<evidence type="ECO:0000256" key="6">
    <source>
        <dbReference type="ARBA" id="ARBA00022806"/>
    </source>
</evidence>
<dbReference type="PANTHER" id="PTHR30580:SF0">
    <property type="entry name" value="PRIMOSOMAL PROTEIN N"/>
    <property type="match status" value="1"/>
</dbReference>
<dbReference type="NCBIfam" id="TIGR00595">
    <property type="entry name" value="priA"/>
    <property type="match status" value="1"/>
</dbReference>